<dbReference type="Proteomes" id="UP000615755">
    <property type="component" value="Unassembled WGS sequence"/>
</dbReference>
<dbReference type="InterPro" id="IPR011051">
    <property type="entry name" value="RmlC_Cupin_sf"/>
</dbReference>
<organism evidence="2 3">
    <name type="scientific">Pseudoalteromonas aurantia 208</name>
    <dbReference type="NCBI Taxonomy" id="1314867"/>
    <lineage>
        <taxon>Bacteria</taxon>
        <taxon>Pseudomonadati</taxon>
        <taxon>Pseudomonadota</taxon>
        <taxon>Gammaproteobacteria</taxon>
        <taxon>Alteromonadales</taxon>
        <taxon>Pseudoalteromonadaceae</taxon>
        <taxon>Pseudoalteromonas</taxon>
    </lineage>
</organism>
<sequence length="131" mass="15094">MKSFTSSDCDTLFAQAESSEVMRAHKLLHDSHDDKVQRLLIAFVKGSYVAPHYHELPHQWEMFVVMRGELLIKTYSYLDEVKVVSETIAREGDILEVQPREAHSVECISNRALLLEIKEGPFQDKYAKVML</sequence>
<proteinExistence type="predicted"/>
<dbReference type="SUPFAM" id="SSF51182">
    <property type="entry name" value="RmlC-like cupins"/>
    <property type="match status" value="1"/>
</dbReference>
<accession>A0ABR9EE82</accession>
<dbReference type="Gene3D" id="2.60.120.10">
    <property type="entry name" value="Jelly Rolls"/>
    <property type="match status" value="1"/>
</dbReference>
<keyword evidence="3" id="KW-1185">Reference proteome</keyword>
<dbReference type="EMBL" id="AQGV01000012">
    <property type="protein sequence ID" value="MBE0369249.1"/>
    <property type="molecule type" value="Genomic_DNA"/>
</dbReference>
<gene>
    <name evidence="2" type="ORF">PAUR_a3064</name>
</gene>
<name>A0ABR9EE82_9GAMM</name>
<evidence type="ECO:0000259" key="1">
    <source>
        <dbReference type="Pfam" id="PF19480"/>
    </source>
</evidence>
<dbReference type="InterPro" id="IPR027565">
    <property type="entry name" value="Cupin_WbuC"/>
</dbReference>
<dbReference type="RefSeq" id="WP_192508405.1">
    <property type="nucleotide sequence ID" value="NZ_AQGV01000012.1"/>
</dbReference>
<dbReference type="NCBIfam" id="TIGR04366">
    <property type="entry name" value="cupin_WbuC"/>
    <property type="match status" value="1"/>
</dbReference>
<comment type="caution">
    <text evidence="2">The sequence shown here is derived from an EMBL/GenBank/DDBJ whole genome shotgun (WGS) entry which is preliminary data.</text>
</comment>
<dbReference type="Pfam" id="PF19480">
    <property type="entry name" value="DUF6016"/>
    <property type="match status" value="1"/>
</dbReference>
<dbReference type="InterPro" id="IPR046058">
    <property type="entry name" value="WbuC_cupin"/>
</dbReference>
<evidence type="ECO:0000313" key="2">
    <source>
        <dbReference type="EMBL" id="MBE0369249.1"/>
    </source>
</evidence>
<dbReference type="InterPro" id="IPR014710">
    <property type="entry name" value="RmlC-like_jellyroll"/>
</dbReference>
<evidence type="ECO:0000313" key="3">
    <source>
        <dbReference type="Proteomes" id="UP000615755"/>
    </source>
</evidence>
<feature type="domain" description="Cupin fold metalloprotein WbuC cupin" evidence="1">
    <location>
        <begin position="5"/>
        <end position="76"/>
    </location>
</feature>
<protein>
    <recommendedName>
        <fullName evidence="1">Cupin fold metalloprotein WbuC cupin domain-containing protein</fullName>
    </recommendedName>
</protein>
<reference evidence="2 3" key="1">
    <citation type="submission" date="2015-03" db="EMBL/GenBank/DDBJ databases">
        <title>Genome sequence of Pseudoalteromonas aurantia.</title>
        <authorList>
            <person name="Xie B.-B."/>
            <person name="Rong J.-C."/>
            <person name="Qin Q.-L."/>
            <person name="Zhang Y.-Z."/>
        </authorList>
    </citation>
    <scope>NUCLEOTIDE SEQUENCE [LARGE SCALE GENOMIC DNA]</scope>
    <source>
        <strain evidence="2 3">208</strain>
    </source>
</reference>